<name>A0A1W1GV98_9GAMM</name>
<proteinExistence type="predicted"/>
<evidence type="ECO:0000313" key="2">
    <source>
        <dbReference type="Proteomes" id="UP000191133"/>
    </source>
</evidence>
<reference evidence="2" key="1">
    <citation type="submission" date="2016-10" db="EMBL/GenBank/DDBJ databases">
        <authorList>
            <person name="Varghese N."/>
        </authorList>
    </citation>
    <scope>NUCLEOTIDE SEQUENCE [LARGE SCALE GENOMIC DNA]</scope>
    <source>
        <strain evidence="2">92MFCol6.1</strain>
    </source>
</reference>
<dbReference type="Proteomes" id="UP000191133">
    <property type="component" value="Unassembled WGS sequence"/>
</dbReference>
<dbReference type="RefSeq" id="WP_080148667.1">
    <property type="nucleotide sequence ID" value="NZ_FWEU01000001.1"/>
</dbReference>
<dbReference type="AlphaFoldDB" id="A0A1W1GV98"/>
<organism evidence="1 2">
    <name type="scientific">Stenotrophomonas indicatrix</name>
    <dbReference type="NCBI Taxonomy" id="2045451"/>
    <lineage>
        <taxon>Bacteria</taxon>
        <taxon>Pseudomonadati</taxon>
        <taxon>Pseudomonadota</taxon>
        <taxon>Gammaproteobacteria</taxon>
        <taxon>Lysobacterales</taxon>
        <taxon>Lysobacteraceae</taxon>
        <taxon>Stenotrophomonas</taxon>
    </lineage>
</organism>
<protein>
    <submittedName>
        <fullName evidence="1">Uncharacterized protein</fullName>
    </submittedName>
</protein>
<dbReference type="EMBL" id="FWEU01000001">
    <property type="protein sequence ID" value="SLM23188.1"/>
    <property type="molecule type" value="Genomic_DNA"/>
</dbReference>
<accession>A0A1W1GV98</accession>
<evidence type="ECO:0000313" key="1">
    <source>
        <dbReference type="EMBL" id="SLM23188.1"/>
    </source>
</evidence>
<gene>
    <name evidence="1" type="ORF">SAMN04488690_0876</name>
</gene>
<sequence>MTRLRARTVALLMAVLLLAGTGVALLWNATHAPSPPAVAFPAPVAEAQARIEHHLAADKAFRDDLLFLLVATLRDRCEPVQAGVLARMANRASLPVLAAVSAVTAQDASLDRPIYQYIQHRADATGCGQPLRVPAGEGGTIEVDIEQYARTFPDSYFDPQRSSVPRDFGARPLAERAGNACNSVVYSVLPLGGGDWRCSTLRSNARARVRALCEEEMQRQHGHLQGELDAAVGRAMQDPIVQAVAALPAECR</sequence>